<proteinExistence type="predicted"/>
<gene>
    <name evidence="1" type="ORF">SLAVMIC_00929</name>
</gene>
<sequence>MRNLRLVTTFFKNQEYYEDNYIDWYSKHFNNNEFIFFIGDPDLTNHNKSINGINFMVDEKVINDVKVLYYYYKSNGYVPEQWHKQKNILWGILRSHFDDRHTIITDCDELIYCTDLDKCIKEGSIKTHFYEYKVDEGKFTLDKDSTWVEQGWYYHLQLSNRPIKGHGGCKTFFFNKRDFLHMGNNNTYCGDEIGCNWEEYENVCFHISISSKDQYYGSKQWTHPRINKEVENVTEKEFQDNFVKVNDMYETFNLRLSSLLDK</sequence>
<name>A0A8D9FRY6_9VIRU</name>
<reference evidence="1" key="1">
    <citation type="submission" date="2021-06" db="EMBL/GenBank/DDBJ databases">
        <authorList>
            <person name="Gannon L."/>
            <person name="Redgwell R T."/>
            <person name="Michniewski S."/>
            <person name="Harrison D C."/>
            <person name="Millard A."/>
        </authorList>
    </citation>
    <scope>NUCLEOTIDE SEQUENCE</scope>
</reference>
<evidence type="ECO:0000313" key="1">
    <source>
        <dbReference type="EMBL" id="CAG7581614.1"/>
    </source>
</evidence>
<organism evidence="1">
    <name type="scientific">uncultured marine phage</name>
    <dbReference type="NCBI Taxonomy" id="707152"/>
    <lineage>
        <taxon>Viruses</taxon>
        <taxon>environmental samples</taxon>
    </lineage>
</organism>
<protein>
    <submittedName>
        <fullName evidence="1">Uncharacterized protein</fullName>
    </submittedName>
</protein>
<dbReference type="EMBL" id="OU342829">
    <property type="protein sequence ID" value="CAG7581614.1"/>
    <property type="molecule type" value="Genomic_DNA"/>
</dbReference>
<accession>A0A8D9FRY6</accession>